<dbReference type="Gene3D" id="3.90.1150.10">
    <property type="entry name" value="Aspartate Aminotransferase, domain 1"/>
    <property type="match status" value="1"/>
</dbReference>
<dbReference type="GO" id="GO:0008483">
    <property type="term" value="F:transaminase activity"/>
    <property type="evidence" value="ECO:0007669"/>
    <property type="project" value="UniProtKB-KW"/>
</dbReference>
<dbReference type="SUPFAM" id="SSF53383">
    <property type="entry name" value="PLP-dependent transferases"/>
    <property type="match status" value="1"/>
</dbReference>
<dbReference type="Pfam" id="PF01041">
    <property type="entry name" value="DegT_DnrJ_EryC1"/>
    <property type="match status" value="1"/>
</dbReference>
<dbReference type="InterPro" id="IPR015421">
    <property type="entry name" value="PyrdxlP-dep_Trfase_major"/>
</dbReference>
<evidence type="ECO:0000313" key="5">
    <source>
        <dbReference type="Proteomes" id="UP000637267"/>
    </source>
</evidence>
<protein>
    <submittedName>
        <fullName evidence="4">Aminotransferase</fullName>
    </submittedName>
</protein>
<dbReference type="CDD" id="cd00616">
    <property type="entry name" value="AHBA_syn"/>
    <property type="match status" value="1"/>
</dbReference>
<dbReference type="Proteomes" id="UP000637267">
    <property type="component" value="Unassembled WGS sequence"/>
</dbReference>
<reference evidence="5" key="1">
    <citation type="journal article" date="2019" name="Int. J. Syst. Evol. Microbiol.">
        <title>The Global Catalogue of Microorganisms (GCM) 10K type strain sequencing project: providing services to taxonomists for standard genome sequencing and annotation.</title>
        <authorList>
            <consortium name="The Broad Institute Genomics Platform"/>
            <consortium name="The Broad Institute Genome Sequencing Center for Infectious Disease"/>
            <person name="Wu L."/>
            <person name="Ma J."/>
        </authorList>
    </citation>
    <scope>NUCLEOTIDE SEQUENCE [LARGE SCALE GENOMIC DNA]</scope>
    <source>
        <strain evidence="5">CGMCC 1.8859</strain>
    </source>
</reference>
<keyword evidence="4" id="KW-0032">Aminotransferase</keyword>
<dbReference type="PANTHER" id="PTHR30244:SF36">
    <property type="entry name" value="3-OXO-GLUCOSE-6-PHOSPHATE:GLUTAMATE AMINOTRANSFERASE"/>
    <property type="match status" value="1"/>
</dbReference>
<keyword evidence="5" id="KW-1185">Reference proteome</keyword>
<dbReference type="PIRSF" id="PIRSF000390">
    <property type="entry name" value="PLP_StrS"/>
    <property type="match status" value="1"/>
</dbReference>
<dbReference type="InterPro" id="IPR015422">
    <property type="entry name" value="PyrdxlP-dep_Trfase_small"/>
</dbReference>
<evidence type="ECO:0000256" key="1">
    <source>
        <dbReference type="ARBA" id="ARBA00022898"/>
    </source>
</evidence>
<proteinExistence type="inferred from homology"/>
<keyword evidence="4" id="KW-0808">Transferase</keyword>
<evidence type="ECO:0000256" key="2">
    <source>
        <dbReference type="ARBA" id="ARBA00037999"/>
    </source>
</evidence>
<name>A0ABQ2P559_9NEIS</name>
<gene>
    <name evidence="4" type="ORF">GCM10010970_05840</name>
</gene>
<evidence type="ECO:0000256" key="3">
    <source>
        <dbReference type="RuleBase" id="RU004508"/>
    </source>
</evidence>
<dbReference type="InterPro" id="IPR015424">
    <property type="entry name" value="PyrdxlP-dep_Trfase"/>
</dbReference>
<dbReference type="InterPro" id="IPR000653">
    <property type="entry name" value="DegT/StrS_aminotransferase"/>
</dbReference>
<comment type="similarity">
    <text evidence="2 3">Belongs to the DegT/DnrJ/EryC1 family.</text>
</comment>
<organism evidence="4 5">
    <name type="scientific">Silvimonas iriomotensis</name>
    <dbReference type="NCBI Taxonomy" id="449662"/>
    <lineage>
        <taxon>Bacteria</taxon>
        <taxon>Pseudomonadati</taxon>
        <taxon>Pseudomonadota</taxon>
        <taxon>Betaproteobacteria</taxon>
        <taxon>Neisseriales</taxon>
        <taxon>Chitinibacteraceae</taxon>
        <taxon>Silvimonas</taxon>
    </lineage>
</organism>
<accession>A0ABQ2P559</accession>
<dbReference type="PANTHER" id="PTHR30244">
    <property type="entry name" value="TRANSAMINASE"/>
    <property type="match status" value="1"/>
</dbReference>
<keyword evidence="1 3" id="KW-0663">Pyridoxal phosphate</keyword>
<comment type="caution">
    <text evidence="4">The sequence shown here is derived from an EMBL/GenBank/DDBJ whole genome shotgun (WGS) entry which is preliminary data.</text>
</comment>
<evidence type="ECO:0000313" key="4">
    <source>
        <dbReference type="EMBL" id="GGP18594.1"/>
    </source>
</evidence>
<sequence>MSIPFLDLRAINGRMHDEIQAAISRVLEAGWYIHGKEVTAFEQQFATWCGGGEVVGVGNGLDALVLALRAAGIGPGDEVIVPAHTFIATWLAVSAVGATPVAVDVHVDTYNLDASLIEAALTARTRAILVVHLYGQLADMDAICALAQTHTIAVIEDAAQAHGAELHGKPAGAWGLAGCFSFYPGKNLGALGDAGAVVTRDAGLARQIRLLGNYGSQKRYEHEVLGTNSRLDEMQAAILQVRLAHLAAHNAQRSELAARYLTRLAAVPQLGLPAVRDGMKPVWHLFVVRTTARAALQAWLQQHEVQTLVHYPCPPHLQPAYQGRIAPGAPVPVTEQLADQVLSLPMGPHLSLSQIDRVCDLIIQFFAGQS</sequence>
<dbReference type="RefSeq" id="WP_229708638.1">
    <property type="nucleotide sequence ID" value="NZ_BMLX01000001.1"/>
</dbReference>
<dbReference type="Gene3D" id="3.40.640.10">
    <property type="entry name" value="Type I PLP-dependent aspartate aminotransferase-like (Major domain)"/>
    <property type="match status" value="1"/>
</dbReference>
<dbReference type="EMBL" id="BMLX01000001">
    <property type="protein sequence ID" value="GGP18594.1"/>
    <property type="molecule type" value="Genomic_DNA"/>
</dbReference>